<evidence type="ECO:0000313" key="1">
    <source>
        <dbReference type="EMBL" id="CAD6190300.1"/>
    </source>
</evidence>
<name>A0A8S1HAW3_9PELO</name>
<accession>A0A8S1HAW3</accession>
<sequence>MNQLNGAFSKLLTSPFYVNLKIPLTTYEKNWIRDSQHQVLLLWVAVHCATNIFETPVDSTGDCAGSVPAEFPDDFEDDIGRRFSKFRRMSTASWCCRSACPAVRGDLRDRWCLPPRTNI</sequence>
<reference evidence="1" key="1">
    <citation type="submission" date="2020-10" db="EMBL/GenBank/DDBJ databases">
        <authorList>
            <person name="Kikuchi T."/>
        </authorList>
    </citation>
    <scope>NUCLEOTIDE SEQUENCE</scope>
    <source>
        <strain evidence="1">NKZ352</strain>
    </source>
</reference>
<organism evidence="1 2">
    <name type="scientific">Caenorhabditis auriculariae</name>
    <dbReference type="NCBI Taxonomy" id="2777116"/>
    <lineage>
        <taxon>Eukaryota</taxon>
        <taxon>Metazoa</taxon>
        <taxon>Ecdysozoa</taxon>
        <taxon>Nematoda</taxon>
        <taxon>Chromadorea</taxon>
        <taxon>Rhabditida</taxon>
        <taxon>Rhabditina</taxon>
        <taxon>Rhabditomorpha</taxon>
        <taxon>Rhabditoidea</taxon>
        <taxon>Rhabditidae</taxon>
        <taxon>Peloderinae</taxon>
        <taxon>Caenorhabditis</taxon>
    </lineage>
</organism>
<dbReference type="AlphaFoldDB" id="A0A8S1HAW3"/>
<keyword evidence="2" id="KW-1185">Reference proteome</keyword>
<protein>
    <submittedName>
        <fullName evidence="1">Uncharacterized protein</fullName>
    </submittedName>
</protein>
<comment type="caution">
    <text evidence="1">The sequence shown here is derived from an EMBL/GenBank/DDBJ whole genome shotgun (WGS) entry which is preliminary data.</text>
</comment>
<proteinExistence type="predicted"/>
<dbReference type="Proteomes" id="UP000835052">
    <property type="component" value="Unassembled WGS sequence"/>
</dbReference>
<gene>
    <name evidence="1" type="ORF">CAUJ_LOCUS6219</name>
</gene>
<dbReference type="EMBL" id="CAJGYM010000015">
    <property type="protein sequence ID" value="CAD6190300.1"/>
    <property type="molecule type" value="Genomic_DNA"/>
</dbReference>
<evidence type="ECO:0000313" key="2">
    <source>
        <dbReference type="Proteomes" id="UP000835052"/>
    </source>
</evidence>